<keyword evidence="3" id="KW-0479">Metal-binding</keyword>
<dbReference type="PROSITE" id="PS51352">
    <property type="entry name" value="THIOREDOXIN_2"/>
    <property type="match status" value="1"/>
</dbReference>
<keyword evidence="4" id="KW-1015">Disulfide bond</keyword>
<feature type="binding site" evidence="3">
    <location>
        <position position="86"/>
    </location>
    <ligand>
        <name>Cu cation</name>
        <dbReference type="ChEBI" id="CHEBI:23378"/>
    </ligand>
</feature>
<dbReference type="Pfam" id="PF02630">
    <property type="entry name" value="SCO1-SenC"/>
    <property type="match status" value="1"/>
</dbReference>
<dbReference type="SUPFAM" id="SSF52833">
    <property type="entry name" value="Thioredoxin-like"/>
    <property type="match status" value="1"/>
</dbReference>
<comment type="similarity">
    <text evidence="1">Belongs to the SCO1/2 family.</text>
</comment>
<keyword evidence="2 3" id="KW-0186">Copper</keyword>
<dbReference type="RefSeq" id="WP_121084224.1">
    <property type="nucleotide sequence ID" value="NZ_RBZU01000001.1"/>
</dbReference>
<reference evidence="6 7" key="1">
    <citation type="submission" date="2018-10" db="EMBL/GenBank/DDBJ databases">
        <title>Robbsia sp. DHC34, isolated from soil.</title>
        <authorList>
            <person name="Gao Z.-H."/>
            <person name="Qiu L.-H."/>
        </authorList>
    </citation>
    <scope>NUCLEOTIDE SEQUENCE [LARGE SCALE GENOMIC DNA]</scope>
    <source>
        <strain evidence="6 7">DHC34</strain>
    </source>
</reference>
<proteinExistence type="inferred from homology"/>
<dbReference type="InterPro" id="IPR013766">
    <property type="entry name" value="Thioredoxin_domain"/>
</dbReference>
<dbReference type="PANTHER" id="PTHR12151">
    <property type="entry name" value="ELECTRON TRANSPORT PROTIN SCO1/SENC FAMILY MEMBER"/>
    <property type="match status" value="1"/>
</dbReference>
<protein>
    <submittedName>
        <fullName evidence="6">SCO family protein</fullName>
    </submittedName>
</protein>
<keyword evidence="7" id="KW-1185">Reference proteome</keyword>
<sequence>MHADRAARAPISRWTRIAATAVVACAALLGACSKPQDFTNVDITGSKSFATDFSLPDTHGKVRTLADYKGKAVVLFVGYTHCPDVCPATMAELAQAMQRLGPDASKVQVLFVTLDPARDTPAVLDAYVHAFNPAFEGLRPASDADLAAFAKAFRVVYAKVPDKSGDGYTLDHTAGSYVFDPSGQLRLFARDGQGPDPWVHDLQLLLGS</sequence>
<feature type="domain" description="Thioredoxin" evidence="5">
    <location>
        <begin position="44"/>
        <end position="208"/>
    </location>
</feature>
<dbReference type="EMBL" id="RBZU01000001">
    <property type="protein sequence ID" value="RKP59385.1"/>
    <property type="molecule type" value="Genomic_DNA"/>
</dbReference>
<evidence type="ECO:0000256" key="2">
    <source>
        <dbReference type="ARBA" id="ARBA00023008"/>
    </source>
</evidence>
<feature type="binding site" evidence="3">
    <location>
        <position position="82"/>
    </location>
    <ligand>
        <name>Cu cation</name>
        <dbReference type="ChEBI" id="CHEBI:23378"/>
    </ligand>
</feature>
<dbReference type="GO" id="GO:0046872">
    <property type="term" value="F:metal ion binding"/>
    <property type="evidence" value="ECO:0007669"/>
    <property type="project" value="UniProtKB-KW"/>
</dbReference>
<evidence type="ECO:0000313" key="6">
    <source>
        <dbReference type="EMBL" id="RKP59385.1"/>
    </source>
</evidence>
<evidence type="ECO:0000313" key="7">
    <source>
        <dbReference type="Proteomes" id="UP000270342"/>
    </source>
</evidence>
<dbReference type="InterPro" id="IPR003782">
    <property type="entry name" value="SCO1/SenC"/>
</dbReference>
<dbReference type="PROSITE" id="PS51257">
    <property type="entry name" value="PROKAR_LIPOPROTEIN"/>
    <property type="match status" value="1"/>
</dbReference>
<organism evidence="6 7">
    <name type="scientific">Pararobbsia silviterrae</name>
    <dbReference type="NCBI Taxonomy" id="1792498"/>
    <lineage>
        <taxon>Bacteria</taxon>
        <taxon>Pseudomonadati</taxon>
        <taxon>Pseudomonadota</taxon>
        <taxon>Betaproteobacteria</taxon>
        <taxon>Burkholderiales</taxon>
        <taxon>Burkholderiaceae</taxon>
        <taxon>Pararobbsia</taxon>
    </lineage>
</organism>
<gene>
    <name evidence="6" type="ORF">D7S86_02425</name>
</gene>
<dbReference type="Proteomes" id="UP000270342">
    <property type="component" value="Unassembled WGS sequence"/>
</dbReference>
<accession>A0A494YB38</accession>
<evidence type="ECO:0000256" key="1">
    <source>
        <dbReference type="ARBA" id="ARBA00010996"/>
    </source>
</evidence>
<dbReference type="PANTHER" id="PTHR12151:SF25">
    <property type="entry name" value="LINALOOL DEHYDRATASE_ISOMERASE DOMAIN-CONTAINING PROTEIN"/>
    <property type="match status" value="1"/>
</dbReference>
<feature type="disulfide bond" description="Redox-active" evidence="4">
    <location>
        <begin position="82"/>
        <end position="86"/>
    </location>
</feature>
<dbReference type="InterPro" id="IPR036249">
    <property type="entry name" value="Thioredoxin-like_sf"/>
</dbReference>
<name>A0A494YB38_9BURK</name>
<evidence type="ECO:0000259" key="5">
    <source>
        <dbReference type="PROSITE" id="PS51352"/>
    </source>
</evidence>
<dbReference type="CDD" id="cd02968">
    <property type="entry name" value="SCO"/>
    <property type="match status" value="1"/>
</dbReference>
<dbReference type="AlphaFoldDB" id="A0A494YB38"/>
<feature type="binding site" evidence="3">
    <location>
        <position position="172"/>
    </location>
    <ligand>
        <name>Cu cation</name>
        <dbReference type="ChEBI" id="CHEBI:23378"/>
    </ligand>
</feature>
<evidence type="ECO:0000256" key="3">
    <source>
        <dbReference type="PIRSR" id="PIRSR603782-1"/>
    </source>
</evidence>
<dbReference type="Gene3D" id="3.40.30.10">
    <property type="entry name" value="Glutaredoxin"/>
    <property type="match status" value="1"/>
</dbReference>
<comment type="caution">
    <text evidence="6">The sequence shown here is derived from an EMBL/GenBank/DDBJ whole genome shotgun (WGS) entry which is preliminary data.</text>
</comment>
<evidence type="ECO:0000256" key="4">
    <source>
        <dbReference type="PIRSR" id="PIRSR603782-2"/>
    </source>
</evidence>
<dbReference type="OrthoDB" id="9790194at2"/>